<evidence type="ECO:0000313" key="1">
    <source>
        <dbReference type="EMBL" id="KAI8439822.1"/>
    </source>
</evidence>
<organism evidence="1 2">
    <name type="scientific">Choristoneura fumiferana</name>
    <name type="common">Spruce budworm moth</name>
    <name type="synonym">Archips fumiferana</name>
    <dbReference type="NCBI Taxonomy" id="7141"/>
    <lineage>
        <taxon>Eukaryota</taxon>
        <taxon>Metazoa</taxon>
        <taxon>Ecdysozoa</taxon>
        <taxon>Arthropoda</taxon>
        <taxon>Hexapoda</taxon>
        <taxon>Insecta</taxon>
        <taxon>Pterygota</taxon>
        <taxon>Neoptera</taxon>
        <taxon>Endopterygota</taxon>
        <taxon>Lepidoptera</taxon>
        <taxon>Glossata</taxon>
        <taxon>Ditrysia</taxon>
        <taxon>Tortricoidea</taxon>
        <taxon>Tortricidae</taxon>
        <taxon>Tortricinae</taxon>
        <taxon>Choristoneura</taxon>
    </lineage>
</organism>
<evidence type="ECO:0000313" key="2">
    <source>
        <dbReference type="Proteomes" id="UP001064048"/>
    </source>
</evidence>
<sequence>MKFNFDRIKFYFRRKFKMFNLYKHIQQANNVDGKEQKEPEYTGHDRFYQERPRTSYRKKKRRGACRRAQSAAELNPESIAAANRRDAFRIRSVSTDKEESEEENSEKTPLVAQKIDSLAKLLFNKSIIGTGSGKSSPSEAPASPKYELISQLSTIGSRPNKHWFAVHDNSIKTDRLLTLMPLTSKCPIEFGERTRALVMEMFRGLHHPYIYPVLDLEVCSAHALTVMPFNARGSLKDLIYKVLLYWAQAQGVIGGQLLDSVALRLRSNATQRLLQHAHCAPPLCSRDYPTKLTRHTTPAFLIIITVKCRSTWNDEYSRKYESGGTGLPAWQVARFGRQMLEGLMFLKEKGFPPFRHLHSGNVMVQNGVARICGLENTLTGASPRCPCPVGAEHVEALSLGRVLCEMCAGADSHRALLPDLMPHYPHVVEIIELIFGPRTPSLHELLLSELFRKIDLREMKGSCLPNFNQRLSRSCLSLLGEVARRQPGSPRTPPSTRRGPGSPCTPPARRRHFVDQDYTEEWQW</sequence>
<proteinExistence type="predicted"/>
<dbReference type="EMBL" id="CM046123">
    <property type="protein sequence ID" value="KAI8439822.1"/>
    <property type="molecule type" value="Genomic_DNA"/>
</dbReference>
<dbReference type="Proteomes" id="UP001064048">
    <property type="component" value="Chromosome 23"/>
</dbReference>
<keyword evidence="2" id="KW-1185">Reference proteome</keyword>
<protein>
    <submittedName>
        <fullName evidence="1">Uncharacterized protein</fullName>
    </submittedName>
</protein>
<reference evidence="1 2" key="1">
    <citation type="journal article" date="2022" name="Genome Biol. Evol.">
        <title>The Spruce Budworm Genome: Reconstructing the Evolutionary History of Antifreeze Proteins.</title>
        <authorList>
            <person name="Beliveau C."/>
            <person name="Gagne P."/>
            <person name="Picq S."/>
            <person name="Vernygora O."/>
            <person name="Keeling C.I."/>
            <person name="Pinkney K."/>
            <person name="Doucet D."/>
            <person name="Wen F."/>
            <person name="Johnston J.S."/>
            <person name="Maaroufi H."/>
            <person name="Boyle B."/>
            <person name="Laroche J."/>
            <person name="Dewar K."/>
            <person name="Juretic N."/>
            <person name="Blackburn G."/>
            <person name="Nisole A."/>
            <person name="Brunet B."/>
            <person name="Brandao M."/>
            <person name="Lumley L."/>
            <person name="Duan J."/>
            <person name="Quan G."/>
            <person name="Lucarotti C.J."/>
            <person name="Roe A.D."/>
            <person name="Sperling F.A.H."/>
            <person name="Levesque R.C."/>
            <person name="Cusson M."/>
        </authorList>
    </citation>
    <scope>NUCLEOTIDE SEQUENCE [LARGE SCALE GENOMIC DNA]</scope>
    <source>
        <strain evidence="1">Glfc:IPQL:Cfum</strain>
    </source>
</reference>
<name>A0ACC0KTM1_CHOFU</name>
<comment type="caution">
    <text evidence="1">The sequence shown here is derived from an EMBL/GenBank/DDBJ whole genome shotgun (WGS) entry which is preliminary data.</text>
</comment>
<accession>A0ACC0KTM1</accession>
<gene>
    <name evidence="1" type="ORF">MSG28_013489</name>
</gene>